<dbReference type="Proteomes" id="UP000464468">
    <property type="component" value="Chromosome"/>
</dbReference>
<keyword evidence="2" id="KW-1185">Reference proteome</keyword>
<reference evidence="1 2" key="1">
    <citation type="submission" date="2020-01" db="EMBL/GenBank/DDBJ databases">
        <title>Sphingomonas sp. C33 whole genome sequece.</title>
        <authorList>
            <person name="Park C."/>
        </authorList>
    </citation>
    <scope>NUCLEOTIDE SEQUENCE [LARGE SCALE GENOMIC DNA]</scope>
    <source>
        <strain evidence="1 2">C33</strain>
    </source>
</reference>
<dbReference type="InterPro" id="IPR052931">
    <property type="entry name" value="Prophage_regulatory_activator"/>
</dbReference>
<evidence type="ECO:0000313" key="1">
    <source>
        <dbReference type="EMBL" id="QHL91992.1"/>
    </source>
</evidence>
<gene>
    <name evidence="1" type="ORF">GVO57_13560</name>
</gene>
<dbReference type="InterPro" id="IPR010260">
    <property type="entry name" value="AlpA"/>
</dbReference>
<protein>
    <submittedName>
        <fullName evidence="1">AlpA family phage regulatory protein</fullName>
    </submittedName>
</protein>
<dbReference type="SUPFAM" id="SSF46955">
    <property type="entry name" value="Putative DNA-binding domain"/>
    <property type="match status" value="1"/>
</dbReference>
<evidence type="ECO:0000313" key="2">
    <source>
        <dbReference type="Proteomes" id="UP000464468"/>
    </source>
</evidence>
<sequence>MASERHGASRPETLLRLPEVMARTGLSRSTIYAKISAGTFPRQIPVSKTMVVWRESDICAWIADPH</sequence>
<dbReference type="Gene3D" id="1.10.238.160">
    <property type="match status" value="1"/>
</dbReference>
<dbReference type="PANTHER" id="PTHR36154">
    <property type="entry name" value="DNA-BINDING TRANSCRIPTIONAL ACTIVATOR ALPA"/>
    <property type="match status" value="1"/>
</dbReference>
<proteinExistence type="predicted"/>
<dbReference type="EMBL" id="CP047895">
    <property type="protein sequence ID" value="QHL91992.1"/>
    <property type="molecule type" value="Genomic_DNA"/>
</dbReference>
<dbReference type="KEGG" id="schy:GVO57_13560"/>
<dbReference type="AlphaFoldDB" id="A0A7Z2S9Q9"/>
<dbReference type="PANTHER" id="PTHR36154:SF1">
    <property type="entry name" value="DNA-BINDING TRANSCRIPTIONAL ACTIVATOR ALPA"/>
    <property type="match status" value="1"/>
</dbReference>
<name>A0A7Z2S9Q9_9SPHN</name>
<accession>A0A7Z2S9Q9</accession>
<dbReference type="Pfam" id="PF05930">
    <property type="entry name" value="Phage_AlpA"/>
    <property type="match status" value="1"/>
</dbReference>
<dbReference type="InterPro" id="IPR009061">
    <property type="entry name" value="DNA-bd_dom_put_sf"/>
</dbReference>
<organism evidence="1 2">
    <name type="scientific">Sphingomonas changnyeongensis</name>
    <dbReference type="NCBI Taxonomy" id="2698679"/>
    <lineage>
        <taxon>Bacteria</taxon>
        <taxon>Pseudomonadati</taxon>
        <taxon>Pseudomonadota</taxon>
        <taxon>Alphaproteobacteria</taxon>
        <taxon>Sphingomonadales</taxon>
        <taxon>Sphingomonadaceae</taxon>
        <taxon>Sphingomonas</taxon>
    </lineage>
</organism>